<evidence type="ECO:0000256" key="1">
    <source>
        <dbReference type="SAM" id="MobiDB-lite"/>
    </source>
</evidence>
<protein>
    <recommendedName>
        <fullName evidence="2">OTU domain-containing protein</fullName>
    </recommendedName>
</protein>
<dbReference type="InterPro" id="IPR050704">
    <property type="entry name" value="Peptidase_C85-like"/>
</dbReference>
<sequence length="363" mass="38063">MPKGGKAKGKKADRKAAAAAAASAKAAERRKRKCLASERNKAKFASEMREMRASLGAIGLAIREVRGDGNCLFRSVSDQLTGSEESHWELRLRAVAFMRAHRDDFEPFVDTDEHDSWEEYLSDMACEGEWGGNMELVALSRAAKVNVCVHQPDAPRWEVTHFSPRRRTIHVSYHDGSHYNSVRLAGDASYRRAAPFRIEGAGASYCECEEPPSDEEDAGGEGPGALDAAAERVRGAVGTEVSLAAAHAALEEAGGDEDGAVAVLAAASGGAPAKPLPAAGKAGKGRGMTRKQAKQARRRAEQAARLASAAAEGDVVEAARAAAGSKGAKRGKFKATASEPAAAAAAAAEGEEVLSASMRVLAI</sequence>
<dbReference type="OMA" id="HISAKEH"/>
<dbReference type="InterPro" id="IPR038765">
    <property type="entry name" value="Papain-like_cys_pep_sf"/>
</dbReference>
<dbReference type="PANTHER" id="PTHR12419:SF7">
    <property type="entry name" value="OTU DOMAIN-CONTAINING PROTEIN 3"/>
    <property type="match status" value="1"/>
</dbReference>
<feature type="region of interest" description="Disordered" evidence="1">
    <location>
        <begin position="1"/>
        <end position="34"/>
    </location>
</feature>
<dbReference type="Pfam" id="PF02338">
    <property type="entry name" value="OTU"/>
    <property type="match status" value="1"/>
</dbReference>
<dbReference type="SUPFAM" id="SSF54001">
    <property type="entry name" value="Cysteine proteinases"/>
    <property type="match status" value="1"/>
</dbReference>
<dbReference type="CDD" id="cd22771">
    <property type="entry name" value="OTU_plant_OTU7-like"/>
    <property type="match status" value="1"/>
</dbReference>
<dbReference type="Gene3D" id="3.90.70.80">
    <property type="match status" value="1"/>
</dbReference>
<evidence type="ECO:0000313" key="4">
    <source>
        <dbReference type="Proteomes" id="UP000323011"/>
    </source>
</evidence>
<keyword evidence="4" id="KW-1185">Reference proteome</keyword>
<feature type="domain" description="OTU" evidence="2">
    <location>
        <begin position="60"/>
        <end position="185"/>
    </location>
</feature>
<gene>
    <name evidence="3" type="ORF">FNF29_00703</name>
</gene>
<dbReference type="PANTHER" id="PTHR12419">
    <property type="entry name" value="OTU DOMAIN CONTAINING PROTEIN"/>
    <property type="match status" value="1"/>
</dbReference>
<feature type="region of interest" description="Disordered" evidence="1">
    <location>
        <begin position="273"/>
        <end position="300"/>
    </location>
</feature>
<evidence type="ECO:0000259" key="2">
    <source>
        <dbReference type="PROSITE" id="PS50802"/>
    </source>
</evidence>
<name>A0A5A8CTX1_CAFRO</name>
<dbReference type="PROSITE" id="PS50802">
    <property type="entry name" value="OTU"/>
    <property type="match status" value="1"/>
</dbReference>
<dbReference type="AlphaFoldDB" id="A0A5A8CTX1"/>
<accession>A0A5A8CTX1</accession>
<comment type="caution">
    <text evidence="3">The sequence shown here is derived from an EMBL/GenBank/DDBJ whole genome shotgun (WGS) entry which is preliminary data.</text>
</comment>
<reference evidence="3 4" key="1">
    <citation type="submission" date="2019-07" db="EMBL/GenBank/DDBJ databases">
        <title>Genomes of Cafeteria roenbergensis.</title>
        <authorList>
            <person name="Fischer M.G."/>
            <person name="Hackl T."/>
            <person name="Roman M."/>
        </authorList>
    </citation>
    <scope>NUCLEOTIDE SEQUENCE [LARGE SCALE GENOMIC DNA]</scope>
    <source>
        <strain evidence="3 4">BVI</strain>
    </source>
</reference>
<dbReference type="EMBL" id="VLTN01000003">
    <property type="protein sequence ID" value="KAA0156592.1"/>
    <property type="molecule type" value="Genomic_DNA"/>
</dbReference>
<feature type="compositionally biased region" description="Basic residues" evidence="1">
    <location>
        <begin position="1"/>
        <end position="13"/>
    </location>
</feature>
<proteinExistence type="predicted"/>
<dbReference type="GO" id="GO:0016579">
    <property type="term" value="P:protein deubiquitination"/>
    <property type="evidence" value="ECO:0007669"/>
    <property type="project" value="TreeGrafter"/>
</dbReference>
<evidence type="ECO:0000313" key="3">
    <source>
        <dbReference type="EMBL" id="KAA0156592.1"/>
    </source>
</evidence>
<feature type="compositionally biased region" description="Basic residues" evidence="1">
    <location>
        <begin position="283"/>
        <end position="297"/>
    </location>
</feature>
<organism evidence="3 4">
    <name type="scientific">Cafeteria roenbergensis</name>
    <name type="common">Marine flagellate</name>
    <dbReference type="NCBI Taxonomy" id="33653"/>
    <lineage>
        <taxon>Eukaryota</taxon>
        <taxon>Sar</taxon>
        <taxon>Stramenopiles</taxon>
        <taxon>Bigyra</taxon>
        <taxon>Opalozoa</taxon>
        <taxon>Bicosoecida</taxon>
        <taxon>Cafeteriaceae</taxon>
        <taxon>Cafeteria</taxon>
    </lineage>
</organism>
<dbReference type="GO" id="GO:0004843">
    <property type="term" value="F:cysteine-type deubiquitinase activity"/>
    <property type="evidence" value="ECO:0007669"/>
    <property type="project" value="TreeGrafter"/>
</dbReference>
<dbReference type="Proteomes" id="UP000323011">
    <property type="component" value="Unassembled WGS sequence"/>
</dbReference>
<dbReference type="InterPro" id="IPR003323">
    <property type="entry name" value="OTU_dom"/>
</dbReference>